<keyword evidence="2 3" id="KW-0238">DNA-binding</keyword>
<dbReference type="Gene3D" id="1.10.357.10">
    <property type="entry name" value="Tetracycline Repressor, domain 2"/>
    <property type="match status" value="1"/>
</dbReference>
<comment type="caution">
    <text evidence="5">The sequence shown here is derived from an EMBL/GenBank/DDBJ whole genome shotgun (WGS) entry which is preliminary data.</text>
</comment>
<keyword evidence="1" id="KW-0678">Repressor</keyword>
<dbReference type="InterPro" id="IPR001647">
    <property type="entry name" value="HTH_TetR"/>
</dbReference>
<keyword evidence="6" id="KW-1185">Reference proteome</keyword>
<dbReference type="RefSeq" id="WP_204710232.1">
    <property type="nucleotide sequence ID" value="NZ_JBHSZV010000053.1"/>
</dbReference>
<feature type="DNA-binding region" description="H-T-H motif" evidence="3">
    <location>
        <begin position="32"/>
        <end position="51"/>
    </location>
</feature>
<dbReference type="PANTHER" id="PTHR43479">
    <property type="entry name" value="ACREF/ENVCD OPERON REPRESSOR-RELATED"/>
    <property type="match status" value="1"/>
</dbReference>
<evidence type="ECO:0000256" key="3">
    <source>
        <dbReference type="PROSITE-ProRule" id="PRU00335"/>
    </source>
</evidence>
<gene>
    <name evidence="5" type="ORF">ACFQIC_18210</name>
</gene>
<dbReference type="Proteomes" id="UP001596410">
    <property type="component" value="Unassembled WGS sequence"/>
</dbReference>
<evidence type="ECO:0000256" key="2">
    <source>
        <dbReference type="ARBA" id="ARBA00023125"/>
    </source>
</evidence>
<feature type="domain" description="HTH tetR-type" evidence="4">
    <location>
        <begin position="9"/>
        <end position="69"/>
    </location>
</feature>
<dbReference type="Pfam" id="PF00440">
    <property type="entry name" value="TetR_N"/>
    <property type="match status" value="1"/>
</dbReference>
<evidence type="ECO:0000259" key="4">
    <source>
        <dbReference type="PROSITE" id="PS50977"/>
    </source>
</evidence>
<reference evidence="6" key="1">
    <citation type="journal article" date="2019" name="Int. J. Syst. Evol. Microbiol.">
        <title>The Global Catalogue of Microorganisms (GCM) 10K type strain sequencing project: providing services to taxonomists for standard genome sequencing and annotation.</title>
        <authorList>
            <consortium name="The Broad Institute Genomics Platform"/>
            <consortium name="The Broad Institute Genome Sequencing Center for Infectious Disease"/>
            <person name="Wu L."/>
            <person name="Ma J."/>
        </authorList>
    </citation>
    <scope>NUCLEOTIDE SEQUENCE [LARGE SCALE GENOMIC DNA]</scope>
    <source>
        <strain evidence="6">CGMCC 4.1621</strain>
    </source>
</reference>
<dbReference type="PROSITE" id="PS50977">
    <property type="entry name" value="HTH_TETR_2"/>
    <property type="match status" value="1"/>
</dbReference>
<dbReference type="EMBL" id="JBHSZV010000053">
    <property type="protein sequence ID" value="MFC7063736.1"/>
    <property type="molecule type" value="Genomic_DNA"/>
</dbReference>
<proteinExistence type="predicted"/>
<dbReference type="PRINTS" id="PR00455">
    <property type="entry name" value="HTHTETR"/>
</dbReference>
<protein>
    <submittedName>
        <fullName evidence="5">TetR/AcrR family transcriptional regulator</fullName>
    </submittedName>
</protein>
<accession>A0ABW2ES03</accession>
<evidence type="ECO:0000256" key="1">
    <source>
        <dbReference type="ARBA" id="ARBA00022491"/>
    </source>
</evidence>
<dbReference type="SUPFAM" id="SSF46689">
    <property type="entry name" value="Homeodomain-like"/>
    <property type="match status" value="1"/>
</dbReference>
<dbReference type="PANTHER" id="PTHR43479:SF21">
    <property type="entry name" value="TRANSCRIPTIONAL REGULATOR, TETR FAMILY"/>
    <property type="match status" value="1"/>
</dbReference>
<name>A0ABW2ES03_9BACI</name>
<evidence type="ECO:0000313" key="6">
    <source>
        <dbReference type="Proteomes" id="UP001596410"/>
    </source>
</evidence>
<organism evidence="5 6">
    <name type="scientific">Halobacillus seohaensis</name>
    <dbReference type="NCBI Taxonomy" id="447421"/>
    <lineage>
        <taxon>Bacteria</taxon>
        <taxon>Bacillati</taxon>
        <taxon>Bacillota</taxon>
        <taxon>Bacilli</taxon>
        <taxon>Bacillales</taxon>
        <taxon>Bacillaceae</taxon>
        <taxon>Halobacillus</taxon>
    </lineage>
</organism>
<dbReference type="InterPro" id="IPR050624">
    <property type="entry name" value="HTH-type_Tx_Regulator"/>
</dbReference>
<evidence type="ECO:0000313" key="5">
    <source>
        <dbReference type="EMBL" id="MFC7063736.1"/>
    </source>
</evidence>
<dbReference type="InterPro" id="IPR009057">
    <property type="entry name" value="Homeodomain-like_sf"/>
</dbReference>
<sequence length="195" mass="23141">MDGFQRRRELKKTEILKAALDLFMSHGVQKVSIAEIAKKANVSQVTIYNYFESKDNLIHETIIFYVDQAWLEAKEVINSDMPFPDKIKQLIFNKKETANNIHEDFYLYFMKEYTSGFSYIEEFYEKKAIPQLTELFNEGREKGFIDPELSNESILFYVHMIQEYMQREDVYEKVLPYTEDITKLLFYGITGKSNN</sequence>